<feature type="binding site" evidence="4">
    <location>
        <position position="146"/>
    </location>
    <ligand>
        <name>ATP</name>
        <dbReference type="ChEBI" id="CHEBI:30616"/>
    </ligand>
</feature>
<sequence>MDEEVSIPLWAIILSSSLSAVVIVGCFAIVLILGIKLGLLSSRQNEETTRMLQDDEGSSQYYQMKNDTQPTPIILNKRIKSVRYDGLEFYDDNLSPELNRAIINMSPTLKSVEIIAEELTLEEQIGAGSSSVVFKATYMGVPVAVKRCLICDLLEDPLQDFLKETNIMSKLRHQNVVSFLGASIKESHFYIISEYCDNGSLEKFVKPNNNFLDPHKNYVQLTTPTKYKMLLDIALGLLYLEKQNILHRDIKLANLLVDRHYTVKLADFGVSRVYEKGKRMTRVGTVETQAPEVLRNEEYSFKSDVYSFGIVAWELLFEQDLYPGINIYEITKRVVEQGMRPPIPDNHSIDKDLVTLIEQCWSDNCDSRPDFKQIVTLLKKVVERQPEVTLFVSQPKSRKSRDDLVISSQVKIKDQSTNMGAGLIM</sequence>
<reference evidence="8 9" key="1">
    <citation type="submission" date="2024-03" db="EMBL/GenBank/DDBJ databases">
        <title>The Acrasis kona genome and developmental transcriptomes reveal deep origins of eukaryotic multicellular pathways.</title>
        <authorList>
            <person name="Sheikh S."/>
            <person name="Fu C.-J."/>
            <person name="Brown M.W."/>
            <person name="Baldauf S.L."/>
        </authorList>
    </citation>
    <scope>NUCLEOTIDE SEQUENCE [LARGE SCALE GENOMIC DNA]</scope>
    <source>
        <strain evidence="8 9">ATCC MYA-3509</strain>
    </source>
</reference>
<organism evidence="8 9">
    <name type="scientific">Acrasis kona</name>
    <dbReference type="NCBI Taxonomy" id="1008807"/>
    <lineage>
        <taxon>Eukaryota</taxon>
        <taxon>Discoba</taxon>
        <taxon>Heterolobosea</taxon>
        <taxon>Tetramitia</taxon>
        <taxon>Eutetramitia</taxon>
        <taxon>Acrasidae</taxon>
        <taxon>Acrasis</taxon>
    </lineage>
</organism>
<gene>
    <name evidence="8" type="ORF">AKO1_014836</name>
</gene>
<dbReference type="InterPro" id="IPR000719">
    <property type="entry name" value="Prot_kinase_dom"/>
</dbReference>
<keyword evidence="1 5" id="KW-0723">Serine/threonine-protein kinase</keyword>
<feature type="domain" description="Protein kinase" evidence="7">
    <location>
        <begin position="119"/>
        <end position="388"/>
    </location>
</feature>
<dbReference type="GO" id="GO:0005524">
    <property type="term" value="F:ATP binding"/>
    <property type="evidence" value="ECO:0007669"/>
    <property type="project" value="UniProtKB-UniRule"/>
</dbReference>
<keyword evidence="8" id="KW-0808">Transferase</keyword>
<dbReference type="PRINTS" id="PR00109">
    <property type="entry name" value="TYRKINASE"/>
</dbReference>
<dbReference type="AlphaFoldDB" id="A0AAW2Z2G6"/>
<dbReference type="PROSITE" id="PS50011">
    <property type="entry name" value="PROTEIN_KINASE_DOM"/>
    <property type="match status" value="1"/>
</dbReference>
<accession>A0AAW2Z2G6</accession>
<dbReference type="InterPro" id="IPR008271">
    <property type="entry name" value="Ser/Thr_kinase_AS"/>
</dbReference>
<keyword evidence="3 4" id="KW-0067">ATP-binding</keyword>
<dbReference type="Pfam" id="PF07714">
    <property type="entry name" value="PK_Tyr_Ser-Thr"/>
    <property type="match status" value="1"/>
</dbReference>
<dbReference type="SMART" id="SM00220">
    <property type="entry name" value="S_TKc"/>
    <property type="match status" value="1"/>
</dbReference>
<evidence type="ECO:0000313" key="9">
    <source>
        <dbReference type="Proteomes" id="UP001431209"/>
    </source>
</evidence>
<keyword evidence="6" id="KW-0472">Membrane</keyword>
<comment type="caution">
    <text evidence="8">The sequence shown here is derived from an EMBL/GenBank/DDBJ whole genome shotgun (WGS) entry which is preliminary data.</text>
</comment>
<protein>
    <submittedName>
        <fullName evidence="8">Serine/threonine-protein kinase/receptor</fullName>
    </submittedName>
</protein>
<dbReference type="PANTHER" id="PTHR44329">
    <property type="entry name" value="SERINE/THREONINE-PROTEIN KINASE TNNI3K-RELATED"/>
    <property type="match status" value="1"/>
</dbReference>
<dbReference type="InterPro" id="IPR051681">
    <property type="entry name" value="Ser/Thr_Kinases-Pseudokinases"/>
</dbReference>
<dbReference type="PROSITE" id="PS00107">
    <property type="entry name" value="PROTEIN_KINASE_ATP"/>
    <property type="match status" value="1"/>
</dbReference>
<keyword evidence="2 4" id="KW-0547">Nucleotide-binding</keyword>
<dbReference type="EMBL" id="JAOPGA020000943">
    <property type="protein sequence ID" value="KAL0483165.1"/>
    <property type="molecule type" value="Genomic_DNA"/>
</dbReference>
<dbReference type="Gene3D" id="3.30.200.20">
    <property type="entry name" value="Phosphorylase Kinase, domain 1"/>
    <property type="match status" value="1"/>
</dbReference>
<keyword evidence="9" id="KW-1185">Reference proteome</keyword>
<dbReference type="CDD" id="cd13999">
    <property type="entry name" value="STKc_MAP3K-like"/>
    <property type="match status" value="1"/>
</dbReference>
<evidence type="ECO:0000256" key="3">
    <source>
        <dbReference type="ARBA" id="ARBA00022840"/>
    </source>
</evidence>
<evidence type="ECO:0000256" key="5">
    <source>
        <dbReference type="RuleBase" id="RU000304"/>
    </source>
</evidence>
<proteinExistence type="inferred from homology"/>
<comment type="similarity">
    <text evidence="5">Belongs to the protein kinase superfamily.</text>
</comment>
<keyword evidence="6" id="KW-0812">Transmembrane</keyword>
<dbReference type="PROSITE" id="PS00108">
    <property type="entry name" value="PROTEIN_KINASE_ST"/>
    <property type="match status" value="1"/>
</dbReference>
<feature type="transmembrane region" description="Helical" evidence="6">
    <location>
        <begin position="12"/>
        <end position="35"/>
    </location>
</feature>
<evidence type="ECO:0000313" key="8">
    <source>
        <dbReference type="EMBL" id="KAL0483165.1"/>
    </source>
</evidence>
<dbReference type="InterPro" id="IPR017441">
    <property type="entry name" value="Protein_kinase_ATP_BS"/>
</dbReference>
<evidence type="ECO:0000256" key="4">
    <source>
        <dbReference type="PROSITE-ProRule" id="PRU10141"/>
    </source>
</evidence>
<dbReference type="GO" id="GO:0004674">
    <property type="term" value="F:protein serine/threonine kinase activity"/>
    <property type="evidence" value="ECO:0007669"/>
    <property type="project" value="UniProtKB-KW"/>
</dbReference>
<evidence type="ECO:0000259" key="7">
    <source>
        <dbReference type="PROSITE" id="PS50011"/>
    </source>
</evidence>
<keyword evidence="6" id="KW-1133">Transmembrane helix</keyword>
<dbReference type="SUPFAM" id="SSF56112">
    <property type="entry name" value="Protein kinase-like (PK-like)"/>
    <property type="match status" value="1"/>
</dbReference>
<dbReference type="Gene3D" id="1.10.510.10">
    <property type="entry name" value="Transferase(Phosphotransferase) domain 1"/>
    <property type="match status" value="1"/>
</dbReference>
<name>A0AAW2Z2G6_9EUKA</name>
<evidence type="ECO:0000256" key="1">
    <source>
        <dbReference type="ARBA" id="ARBA00022527"/>
    </source>
</evidence>
<keyword evidence="8" id="KW-0418">Kinase</keyword>
<evidence type="ECO:0000256" key="2">
    <source>
        <dbReference type="ARBA" id="ARBA00022741"/>
    </source>
</evidence>
<dbReference type="InterPro" id="IPR001245">
    <property type="entry name" value="Ser-Thr/Tyr_kinase_cat_dom"/>
</dbReference>
<dbReference type="Proteomes" id="UP001431209">
    <property type="component" value="Unassembled WGS sequence"/>
</dbReference>
<dbReference type="InterPro" id="IPR011009">
    <property type="entry name" value="Kinase-like_dom_sf"/>
</dbReference>
<evidence type="ECO:0000256" key="6">
    <source>
        <dbReference type="SAM" id="Phobius"/>
    </source>
</evidence>